<dbReference type="InterPro" id="IPR036396">
    <property type="entry name" value="Cyt_P450_sf"/>
</dbReference>
<gene>
    <name evidence="15" type="ORF">JRQ81_015263</name>
</gene>
<keyword evidence="4" id="KW-0812">Transmembrane</keyword>
<evidence type="ECO:0000256" key="10">
    <source>
        <dbReference type="ARBA" id="ARBA00023004"/>
    </source>
</evidence>
<dbReference type="InterPro" id="IPR001128">
    <property type="entry name" value="Cyt_P450"/>
</dbReference>
<keyword evidence="11" id="KW-0503">Monooxygenase</keyword>
<keyword evidence="6" id="KW-0256">Endoplasmic reticulum</keyword>
<evidence type="ECO:0000256" key="13">
    <source>
        <dbReference type="ARBA" id="ARBA00023136"/>
    </source>
</evidence>
<keyword evidence="10" id="KW-0408">Iron</keyword>
<dbReference type="Proteomes" id="UP001142489">
    <property type="component" value="Unassembled WGS sequence"/>
</dbReference>
<dbReference type="EMBL" id="JAPFRF010000006">
    <property type="protein sequence ID" value="KAJ7329089.1"/>
    <property type="molecule type" value="Genomic_DNA"/>
</dbReference>
<dbReference type="GO" id="GO:0008395">
    <property type="term" value="F:steroid hydroxylase activity"/>
    <property type="evidence" value="ECO:0007669"/>
    <property type="project" value="TreeGrafter"/>
</dbReference>
<accession>A0A9Q1B1Z6</accession>
<sequence>MTPLRRILPNKKRDEVNGFFINAIKKMITSREQQDPNQRRRDFLQLMLDARSSTNDVIMEHLDGVSPAEVSIRKSQTAANQALPRKQRQRLSDDEIAGQASLFLVAGYETTNSALSFATYLLATHPECQERLLQEVDDFFKEHQKKPELSEYESKRKR</sequence>
<keyword evidence="5" id="KW-0479">Metal-binding</keyword>
<keyword evidence="14" id="KW-0456">Lyase</keyword>
<evidence type="ECO:0000256" key="8">
    <source>
        <dbReference type="ARBA" id="ARBA00022989"/>
    </source>
</evidence>
<evidence type="ECO:0000256" key="7">
    <source>
        <dbReference type="ARBA" id="ARBA00022832"/>
    </source>
</evidence>
<keyword evidence="12" id="KW-0443">Lipid metabolism</keyword>
<comment type="subcellular location">
    <subcellularLocation>
        <location evidence="1">Endoplasmic reticulum membrane</location>
    </subcellularLocation>
</comment>
<dbReference type="Pfam" id="PF00067">
    <property type="entry name" value="p450"/>
    <property type="match status" value="1"/>
</dbReference>
<evidence type="ECO:0000256" key="2">
    <source>
        <dbReference type="ARBA" id="ARBA00010617"/>
    </source>
</evidence>
<evidence type="ECO:0000256" key="4">
    <source>
        <dbReference type="ARBA" id="ARBA00022692"/>
    </source>
</evidence>
<evidence type="ECO:0000313" key="15">
    <source>
        <dbReference type="EMBL" id="KAJ7329089.1"/>
    </source>
</evidence>
<name>A0A9Q1B1Z6_9SAUR</name>
<dbReference type="GO" id="GO:0006631">
    <property type="term" value="P:fatty acid metabolic process"/>
    <property type="evidence" value="ECO:0007669"/>
    <property type="project" value="UniProtKB-KW"/>
</dbReference>
<evidence type="ECO:0000256" key="1">
    <source>
        <dbReference type="ARBA" id="ARBA00004586"/>
    </source>
</evidence>
<organism evidence="15 16">
    <name type="scientific">Phrynocephalus forsythii</name>
    <dbReference type="NCBI Taxonomy" id="171643"/>
    <lineage>
        <taxon>Eukaryota</taxon>
        <taxon>Metazoa</taxon>
        <taxon>Chordata</taxon>
        <taxon>Craniata</taxon>
        <taxon>Vertebrata</taxon>
        <taxon>Euteleostomi</taxon>
        <taxon>Lepidosauria</taxon>
        <taxon>Squamata</taxon>
        <taxon>Bifurcata</taxon>
        <taxon>Unidentata</taxon>
        <taxon>Episquamata</taxon>
        <taxon>Toxicofera</taxon>
        <taxon>Iguania</taxon>
        <taxon>Acrodonta</taxon>
        <taxon>Agamidae</taxon>
        <taxon>Agaminae</taxon>
        <taxon>Phrynocephalus</taxon>
    </lineage>
</organism>
<dbReference type="AlphaFoldDB" id="A0A9Q1B1Z6"/>
<comment type="similarity">
    <text evidence="2">Belongs to the cytochrome P450 family.</text>
</comment>
<evidence type="ECO:0000256" key="12">
    <source>
        <dbReference type="ARBA" id="ARBA00023098"/>
    </source>
</evidence>
<dbReference type="Gene3D" id="1.10.630.10">
    <property type="entry name" value="Cytochrome P450"/>
    <property type="match status" value="1"/>
</dbReference>
<dbReference type="InterPro" id="IPR050705">
    <property type="entry name" value="Cytochrome_P450_3A"/>
</dbReference>
<dbReference type="GO" id="GO:0020037">
    <property type="term" value="F:heme binding"/>
    <property type="evidence" value="ECO:0007669"/>
    <property type="project" value="InterPro"/>
</dbReference>
<evidence type="ECO:0008006" key="17">
    <source>
        <dbReference type="Google" id="ProtNLM"/>
    </source>
</evidence>
<keyword evidence="13" id="KW-0472">Membrane</keyword>
<keyword evidence="9" id="KW-0560">Oxidoreductase</keyword>
<dbReference type="GO" id="GO:0016829">
    <property type="term" value="F:lyase activity"/>
    <property type="evidence" value="ECO:0007669"/>
    <property type="project" value="UniProtKB-KW"/>
</dbReference>
<dbReference type="GO" id="GO:0005506">
    <property type="term" value="F:iron ion binding"/>
    <property type="evidence" value="ECO:0007669"/>
    <property type="project" value="InterPro"/>
</dbReference>
<evidence type="ECO:0000256" key="14">
    <source>
        <dbReference type="ARBA" id="ARBA00023239"/>
    </source>
</evidence>
<dbReference type="OrthoDB" id="1470350at2759"/>
<reference evidence="15" key="1">
    <citation type="journal article" date="2023" name="DNA Res.">
        <title>Chromosome-level genome assembly of Phrynocephalus forsythii using third-generation DNA sequencing and Hi-C analysis.</title>
        <authorList>
            <person name="Qi Y."/>
            <person name="Zhao W."/>
            <person name="Zhao Y."/>
            <person name="Niu C."/>
            <person name="Cao S."/>
            <person name="Zhang Y."/>
        </authorList>
    </citation>
    <scope>NUCLEOTIDE SEQUENCE</scope>
    <source>
        <tissue evidence="15">Muscle</tissue>
    </source>
</reference>
<proteinExistence type="inferred from homology"/>
<dbReference type="PANTHER" id="PTHR24302">
    <property type="entry name" value="CYTOCHROME P450 FAMILY 3"/>
    <property type="match status" value="1"/>
</dbReference>
<evidence type="ECO:0000256" key="5">
    <source>
        <dbReference type="ARBA" id="ARBA00022723"/>
    </source>
</evidence>
<dbReference type="SUPFAM" id="SSF48264">
    <property type="entry name" value="Cytochrome P450"/>
    <property type="match status" value="1"/>
</dbReference>
<evidence type="ECO:0000313" key="16">
    <source>
        <dbReference type="Proteomes" id="UP001142489"/>
    </source>
</evidence>
<protein>
    <recommendedName>
        <fullName evidence="17">Cytochrome P450</fullName>
    </recommendedName>
</protein>
<dbReference type="GO" id="GO:0016705">
    <property type="term" value="F:oxidoreductase activity, acting on paired donors, with incorporation or reduction of molecular oxygen"/>
    <property type="evidence" value="ECO:0007669"/>
    <property type="project" value="InterPro"/>
</dbReference>
<dbReference type="PANTHER" id="PTHR24302:SF47">
    <property type="entry name" value="CYTOCHROME P450"/>
    <property type="match status" value="1"/>
</dbReference>
<keyword evidence="3" id="KW-0349">Heme</keyword>
<comment type="caution">
    <text evidence="15">The sequence shown here is derived from an EMBL/GenBank/DDBJ whole genome shotgun (WGS) entry which is preliminary data.</text>
</comment>
<evidence type="ECO:0000256" key="6">
    <source>
        <dbReference type="ARBA" id="ARBA00022824"/>
    </source>
</evidence>
<evidence type="ECO:0000256" key="11">
    <source>
        <dbReference type="ARBA" id="ARBA00023033"/>
    </source>
</evidence>
<evidence type="ECO:0000256" key="9">
    <source>
        <dbReference type="ARBA" id="ARBA00023002"/>
    </source>
</evidence>
<keyword evidence="7" id="KW-0276">Fatty acid metabolism</keyword>
<evidence type="ECO:0000256" key="3">
    <source>
        <dbReference type="ARBA" id="ARBA00022617"/>
    </source>
</evidence>
<keyword evidence="16" id="KW-1185">Reference proteome</keyword>
<keyword evidence="8" id="KW-1133">Transmembrane helix</keyword>
<dbReference type="GO" id="GO:0005789">
    <property type="term" value="C:endoplasmic reticulum membrane"/>
    <property type="evidence" value="ECO:0007669"/>
    <property type="project" value="UniProtKB-SubCell"/>
</dbReference>